<keyword evidence="1" id="KW-0732">Signal</keyword>
<dbReference type="PROSITE" id="PS51257">
    <property type="entry name" value="PROKAR_LIPOPROTEIN"/>
    <property type="match status" value="1"/>
</dbReference>
<organism evidence="2 3">
    <name type="scientific">Alkalihalobacterium chitinilyticum</name>
    <dbReference type="NCBI Taxonomy" id="2980103"/>
    <lineage>
        <taxon>Bacteria</taxon>
        <taxon>Bacillati</taxon>
        <taxon>Bacillota</taxon>
        <taxon>Bacilli</taxon>
        <taxon>Bacillales</taxon>
        <taxon>Bacillaceae</taxon>
        <taxon>Alkalihalobacterium</taxon>
    </lineage>
</organism>
<feature type="signal peptide" evidence="1">
    <location>
        <begin position="1"/>
        <end position="20"/>
    </location>
</feature>
<name>A0ABT5VKX8_9BACI</name>
<accession>A0ABT5VKX8</accession>
<evidence type="ECO:0000313" key="2">
    <source>
        <dbReference type="EMBL" id="MDE5416105.1"/>
    </source>
</evidence>
<gene>
    <name evidence="2" type="ORF">N7Z68_22575</name>
</gene>
<evidence type="ECO:0000256" key="1">
    <source>
        <dbReference type="SAM" id="SignalP"/>
    </source>
</evidence>
<dbReference type="RefSeq" id="WP_275120691.1">
    <property type="nucleotide sequence ID" value="NZ_JAOTPO010000026.1"/>
</dbReference>
<reference evidence="2" key="1">
    <citation type="submission" date="2024-05" db="EMBL/GenBank/DDBJ databases">
        <title>Alkalihalobacillus sp. strain MEB203 novel alkaliphilic bacterium from Lonar Lake, India.</title>
        <authorList>
            <person name="Joshi A."/>
            <person name="Thite S."/>
            <person name="Mengade P."/>
        </authorList>
    </citation>
    <scope>NUCLEOTIDE SEQUENCE</scope>
    <source>
        <strain evidence="2">MEB 203</strain>
    </source>
</reference>
<sequence length="139" mass="15397">MKKFLMVMAAGMLLVGCGTADTEPAEETEQAGGATETEEVVEVEETGYLTADEFKERAHEGKTYSSYAAELLLWGSAQEIRYIDTIDTEKEEYGAYKVDIIQVEDGFVAVAFDGEELTGTWLFDTVDEVKEEIELKSAE</sequence>
<comment type="caution">
    <text evidence="2">The sequence shown here is derived from an EMBL/GenBank/DDBJ whole genome shotgun (WGS) entry which is preliminary data.</text>
</comment>
<proteinExistence type="predicted"/>
<evidence type="ECO:0000313" key="3">
    <source>
        <dbReference type="Proteomes" id="UP001148125"/>
    </source>
</evidence>
<dbReference type="Proteomes" id="UP001148125">
    <property type="component" value="Unassembled WGS sequence"/>
</dbReference>
<evidence type="ECO:0008006" key="4">
    <source>
        <dbReference type="Google" id="ProtNLM"/>
    </source>
</evidence>
<protein>
    <recommendedName>
        <fullName evidence="4">PepSY domain-containing protein</fullName>
    </recommendedName>
</protein>
<dbReference type="EMBL" id="JAOTPO010000026">
    <property type="protein sequence ID" value="MDE5416105.1"/>
    <property type="molecule type" value="Genomic_DNA"/>
</dbReference>
<feature type="chain" id="PRO_5045958148" description="PepSY domain-containing protein" evidence="1">
    <location>
        <begin position="21"/>
        <end position="139"/>
    </location>
</feature>
<keyword evidence="3" id="KW-1185">Reference proteome</keyword>